<feature type="compositionally biased region" description="Polar residues" evidence="1">
    <location>
        <begin position="89"/>
        <end position="103"/>
    </location>
</feature>
<accession>A0AA35CII5</accession>
<evidence type="ECO:0000313" key="3">
    <source>
        <dbReference type="Proteomes" id="UP001163687"/>
    </source>
</evidence>
<name>A0AA35CII5_9FIRM</name>
<sequence>MIVSGGVQAAAARAPGRTALVAGASRLSFGELDRAIDAAGSGFRAATTSVGENRAWAVSAARATAGAVSRPSGSTGRLSSGSSGRCSRTPETTGAAVTTSRFAQSPARGEQALGGRPEEAPPGAVEGEELLGPVLA</sequence>
<keyword evidence="3" id="KW-1185">Reference proteome</keyword>
<evidence type="ECO:0000256" key="1">
    <source>
        <dbReference type="SAM" id="MobiDB-lite"/>
    </source>
</evidence>
<reference evidence="2" key="1">
    <citation type="submission" date="2022-03" db="EMBL/GenBank/DDBJ databases">
        <title>Complete genome sequence of Caldinitratiruptor microaerophilus.</title>
        <authorList>
            <person name="Mukaiyama R."/>
            <person name="Nishiyama T."/>
            <person name="Ueda K."/>
        </authorList>
    </citation>
    <scope>NUCLEOTIDE SEQUENCE</scope>
    <source>
        <strain evidence="2">JCM 16183</strain>
    </source>
</reference>
<dbReference type="AlphaFoldDB" id="A0AA35CII5"/>
<proteinExistence type="predicted"/>
<evidence type="ECO:0000313" key="2">
    <source>
        <dbReference type="EMBL" id="BDG59790.1"/>
    </source>
</evidence>
<dbReference type="RefSeq" id="WP_264843883.1">
    <property type="nucleotide sequence ID" value="NZ_AP025628.1"/>
</dbReference>
<dbReference type="KEGG" id="cmic:caldi_08800"/>
<dbReference type="Proteomes" id="UP001163687">
    <property type="component" value="Chromosome"/>
</dbReference>
<gene>
    <name evidence="2" type="ORF">caldi_08800</name>
</gene>
<organism evidence="2 3">
    <name type="scientific">Caldinitratiruptor microaerophilus</name>
    <dbReference type="NCBI Taxonomy" id="671077"/>
    <lineage>
        <taxon>Bacteria</taxon>
        <taxon>Bacillati</taxon>
        <taxon>Bacillota</taxon>
        <taxon>Clostridia</taxon>
        <taxon>Eubacteriales</taxon>
        <taxon>Symbiobacteriaceae</taxon>
        <taxon>Caldinitratiruptor</taxon>
    </lineage>
</organism>
<feature type="region of interest" description="Disordered" evidence="1">
    <location>
        <begin position="64"/>
        <end position="136"/>
    </location>
</feature>
<feature type="compositionally biased region" description="Low complexity" evidence="1">
    <location>
        <begin position="64"/>
        <end position="87"/>
    </location>
</feature>
<dbReference type="EMBL" id="AP025628">
    <property type="protein sequence ID" value="BDG59790.1"/>
    <property type="molecule type" value="Genomic_DNA"/>
</dbReference>
<protein>
    <submittedName>
        <fullName evidence="2">Uncharacterized protein</fullName>
    </submittedName>
</protein>